<comment type="caution">
    <text evidence="1">The sequence shown here is derived from an EMBL/GenBank/DDBJ whole genome shotgun (WGS) entry which is preliminary data.</text>
</comment>
<protein>
    <submittedName>
        <fullName evidence="1">Uncharacterized protein</fullName>
    </submittedName>
</protein>
<dbReference type="EMBL" id="VSSQ01145900">
    <property type="protein sequence ID" value="MPN64689.1"/>
    <property type="molecule type" value="Genomic_DNA"/>
</dbReference>
<evidence type="ECO:0000313" key="1">
    <source>
        <dbReference type="EMBL" id="MPN64689.1"/>
    </source>
</evidence>
<name>A0A645JPM4_9ZZZZ</name>
<sequence>MAVGAGLLPHHFLVGRLGALAGRLSVAALHDRHQPLEGDVPGAVPGTG</sequence>
<gene>
    <name evidence="1" type="ORF">SDC9_212465</name>
</gene>
<accession>A0A645JPM4</accession>
<dbReference type="AlphaFoldDB" id="A0A645JPM4"/>
<proteinExistence type="predicted"/>
<organism evidence="1">
    <name type="scientific">bioreactor metagenome</name>
    <dbReference type="NCBI Taxonomy" id="1076179"/>
    <lineage>
        <taxon>unclassified sequences</taxon>
        <taxon>metagenomes</taxon>
        <taxon>ecological metagenomes</taxon>
    </lineage>
</organism>
<reference evidence="1" key="1">
    <citation type="submission" date="2019-08" db="EMBL/GenBank/DDBJ databases">
        <authorList>
            <person name="Kucharzyk K."/>
            <person name="Murdoch R.W."/>
            <person name="Higgins S."/>
            <person name="Loffler F."/>
        </authorList>
    </citation>
    <scope>NUCLEOTIDE SEQUENCE</scope>
</reference>